<evidence type="ECO:0000313" key="3">
    <source>
        <dbReference type="Proteomes" id="UP000215483"/>
    </source>
</evidence>
<evidence type="ECO:0008006" key="4">
    <source>
        <dbReference type="Google" id="ProtNLM"/>
    </source>
</evidence>
<comment type="caution">
    <text evidence="2">The sequence shown here is derived from an EMBL/GenBank/DDBJ whole genome shotgun (WGS) entry which is preliminary data.</text>
</comment>
<feature type="region of interest" description="Disordered" evidence="1">
    <location>
        <begin position="37"/>
        <end position="70"/>
    </location>
</feature>
<gene>
    <name evidence="2" type="ORF">BEK98_06735</name>
</gene>
<feature type="compositionally biased region" description="Low complexity" evidence="1">
    <location>
        <begin position="37"/>
        <end position="51"/>
    </location>
</feature>
<name>A0A233SSD4_STRDA</name>
<dbReference type="AlphaFoldDB" id="A0A233SSD4"/>
<accession>A0A233SSD4</accession>
<proteinExistence type="predicted"/>
<evidence type="ECO:0000313" key="2">
    <source>
        <dbReference type="EMBL" id="OXY98536.1"/>
    </source>
</evidence>
<reference evidence="2 3" key="1">
    <citation type="submission" date="2016-07" db="EMBL/GenBank/DDBJ databases">
        <title>Draft genome of Streptomyces diastatochromogenes.</title>
        <authorList>
            <person name="Podduturi R."/>
            <person name="Lukassen M.B."/>
            <person name="Clausen N."/>
            <person name="Nielsen J.L."/>
            <person name="Jorgensen N.O."/>
        </authorList>
    </citation>
    <scope>NUCLEOTIDE SEQUENCE [LARGE SCALE GENOMIC DNA]</scope>
    <source>
        <strain evidence="2 3">DSM 40608</strain>
    </source>
</reference>
<dbReference type="RefSeq" id="WP_094215482.1">
    <property type="nucleotide sequence ID" value="NZ_MCGQ01000007.1"/>
</dbReference>
<protein>
    <recommendedName>
        <fullName evidence="4">L,D-transpeptidase</fullName>
    </recommendedName>
</protein>
<dbReference type="OrthoDB" id="5242394at2"/>
<dbReference type="EMBL" id="MCGQ01000007">
    <property type="protein sequence ID" value="OXY98536.1"/>
    <property type="molecule type" value="Genomic_DNA"/>
</dbReference>
<evidence type="ECO:0000256" key="1">
    <source>
        <dbReference type="SAM" id="MobiDB-lite"/>
    </source>
</evidence>
<keyword evidence="3" id="KW-1185">Reference proteome</keyword>
<organism evidence="2 3">
    <name type="scientific">Streptomyces diastatochromogenes</name>
    <dbReference type="NCBI Taxonomy" id="42236"/>
    <lineage>
        <taxon>Bacteria</taxon>
        <taxon>Bacillati</taxon>
        <taxon>Actinomycetota</taxon>
        <taxon>Actinomycetes</taxon>
        <taxon>Kitasatosporales</taxon>
        <taxon>Streptomycetaceae</taxon>
        <taxon>Streptomyces</taxon>
    </lineage>
</organism>
<dbReference type="Proteomes" id="UP000215483">
    <property type="component" value="Unassembled WGS sequence"/>
</dbReference>
<sequence>MAGTSSGIVAGLTAAALGAVGFLAYQAQATVPASLAGGAGAGASPSASASKAPRDLRNPGALPGDSGTGERVVYSVDDDRVWLVDERNVVQRSFGVHPGAVDPPVGRYWVTSRSNAVTGTDGVPIEHVVRFTSVDGVVIGFSAAVGSGAGMTTEGVKTGGIREWREDGDAMWRFATIGVPVVVIR</sequence>